<dbReference type="PANTHER" id="PTHR10996">
    <property type="entry name" value="2-HYDROXYACID DEHYDROGENASE-RELATED"/>
    <property type="match status" value="1"/>
</dbReference>
<evidence type="ECO:0000259" key="7">
    <source>
        <dbReference type="Pfam" id="PF02826"/>
    </source>
</evidence>
<evidence type="ECO:0000259" key="8">
    <source>
        <dbReference type="Pfam" id="PF11890"/>
    </source>
</evidence>
<evidence type="ECO:0000256" key="4">
    <source>
        <dbReference type="ARBA" id="ARBA00023096"/>
    </source>
</evidence>
<feature type="binding site" evidence="5">
    <location>
        <position position="232"/>
    </location>
    <ligand>
        <name>NAD(+)</name>
        <dbReference type="ChEBI" id="CHEBI:57540"/>
    </ligand>
</feature>
<dbReference type="GO" id="GO:0046983">
    <property type="term" value="F:protein dimerization activity"/>
    <property type="evidence" value="ECO:0007669"/>
    <property type="project" value="InterPro"/>
</dbReference>
<dbReference type="EMBL" id="CP064795">
    <property type="protein sequence ID" value="QPG06681.1"/>
    <property type="molecule type" value="Genomic_DNA"/>
</dbReference>
<dbReference type="UniPathway" id="UPA00244">
    <property type="reaction ID" value="UER00310"/>
</dbReference>
<comment type="caution">
    <text evidence="5">Lacks conserved residue(s) required for the propagation of feature annotation.</text>
</comment>
<dbReference type="PANTHER" id="PTHR10996:SF178">
    <property type="entry name" value="2-HYDROXYACID DEHYDROGENASE YGL185C-RELATED"/>
    <property type="match status" value="1"/>
</dbReference>
<evidence type="ECO:0000313" key="10">
    <source>
        <dbReference type="Proteomes" id="UP000595095"/>
    </source>
</evidence>
<evidence type="ECO:0000259" key="6">
    <source>
        <dbReference type="Pfam" id="PF00389"/>
    </source>
</evidence>
<protein>
    <recommendedName>
        <fullName evidence="5">Erythronate-4-phosphate dehydrogenase</fullName>
        <ecNumber evidence="5">1.1.1.290</ecNumber>
    </recommendedName>
</protein>
<dbReference type="GO" id="GO:0051287">
    <property type="term" value="F:NAD binding"/>
    <property type="evidence" value="ECO:0007669"/>
    <property type="project" value="InterPro"/>
</dbReference>
<accession>A0A7S9HDW0</accession>
<keyword evidence="4 5" id="KW-0664">Pyridoxine biosynthesis</keyword>
<dbReference type="InterPro" id="IPR024531">
    <property type="entry name" value="Erythronate-4-P_DHase_dimer"/>
</dbReference>
<dbReference type="InterPro" id="IPR036291">
    <property type="entry name" value="NAD(P)-bd_dom_sf"/>
</dbReference>
<gene>
    <name evidence="5" type="primary">pdxB</name>
    <name evidence="9" type="ORF">IT774_05900</name>
</gene>
<keyword evidence="2 5" id="KW-0560">Oxidoreductase</keyword>
<dbReference type="Pfam" id="PF02826">
    <property type="entry name" value="2-Hacid_dh_C"/>
    <property type="match status" value="1"/>
</dbReference>
<keyword evidence="1 5" id="KW-0963">Cytoplasm</keyword>
<dbReference type="EC" id="1.1.1.290" evidence="5"/>
<feature type="binding site" evidence="5">
    <location>
        <position position="257"/>
    </location>
    <ligand>
        <name>NAD(+)</name>
        <dbReference type="ChEBI" id="CHEBI:57540"/>
    </ligand>
</feature>
<feature type="binding site" evidence="5">
    <location>
        <position position="45"/>
    </location>
    <ligand>
        <name>substrate</name>
    </ligand>
</feature>
<dbReference type="InterPro" id="IPR038251">
    <property type="entry name" value="PdxB_dimer_sf"/>
</dbReference>
<organism evidence="9 10">
    <name type="scientific">Salinimonas marina</name>
    <dbReference type="NCBI Taxonomy" id="2785918"/>
    <lineage>
        <taxon>Bacteria</taxon>
        <taxon>Pseudomonadati</taxon>
        <taxon>Pseudomonadota</taxon>
        <taxon>Gammaproteobacteria</taxon>
        <taxon>Alteromonadales</taxon>
        <taxon>Alteromonadaceae</taxon>
        <taxon>Alteromonas/Salinimonas group</taxon>
        <taxon>Salinimonas</taxon>
    </lineage>
</organism>
<keyword evidence="3 5" id="KW-0520">NAD</keyword>
<dbReference type="InterPro" id="IPR020921">
    <property type="entry name" value="Erythronate-4-P_DHase"/>
</dbReference>
<dbReference type="KEGG" id="smaa:IT774_05900"/>
<feature type="binding site" evidence="5">
    <location>
        <position position="147"/>
    </location>
    <ligand>
        <name>NAD(+)</name>
        <dbReference type="ChEBI" id="CHEBI:57540"/>
    </ligand>
</feature>
<keyword evidence="10" id="KW-1185">Reference proteome</keyword>
<dbReference type="Gene3D" id="3.30.1370.170">
    <property type="match status" value="1"/>
</dbReference>
<dbReference type="Proteomes" id="UP000595095">
    <property type="component" value="Chromosome"/>
</dbReference>
<evidence type="ECO:0000313" key="9">
    <source>
        <dbReference type="EMBL" id="QPG06681.1"/>
    </source>
</evidence>
<evidence type="ECO:0000256" key="5">
    <source>
        <dbReference type="HAMAP-Rule" id="MF_01825"/>
    </source>
</evidence>
<comment type="function">
    <text evidence="5">Catalyzes the oxidation of erythronate-4-phosphate to 3-hydroxy-2-oxo-4-phosphonooxybutanoate.</text>
</comment>
<dbReference type="GO" id="GO:0008615">
    <property type="term" value="P:pyridoxine biosynthetic process"/>
    <property type="evidence" value="ECO:0007669"/>
    <property type="project" value="UniProtKB-UniRule"/>
</dbReference>
<dbReference type="GO" id="GO:0033711">
    <property type="term" value="F:4-phosphoerythronate dehydrogenase activity"/>
    <property type="evidence" value="ECO:0007669"/>
    <property type="project" value="UniProtKB-EC"/>
</dbReference>
<feature type="domain" description="D-isomer specific 2-hydroxyacid dehydrogenase NAD-binding" evidence="7">
    <location>
        <begin position="113"/>
        <end position="247"/>
    </location>
</feature>
<evidence type="ECO:0000256" key="2">
    <source>
        <dbReference type="ARBA" id="ARBA00023002"/>
    </source>
</evidence>
<feature type="binding site" evidence="5">
    <location>
        <position position="67"/>
    </location>
    <ligand>
        <name>substrate</name>
    </ligand>
</feature>
<dbReference type="Pfam" id="PF00389">
    <property type="entry name" value="2-Hacid_dh"/>
    <property type="match status" value="1"/>
</dbReference>
<comment type="similarity">
    <text evidence="5">Belongs to the D-isomer specific 2-hydroxyacid dehydrogenase family. PdxB subfamily.</text>
</comment>
<dbReference type="InterPro" id="IPR006140">
    <property type="entry name" value="D-isomer_DH_NAD-bd"/>
</dbReference>
<feature type="domain" description="Erythronate-4-phosphate dehydrogenase dimerisation" evidence="8">
    <location>
        <begin position="311"/>
        <end position="365"/>
    </location>
</feature>
<feature type="active site" evidence="5">
    <location>
        <position position="237"/>
    </location>
</feature>
<comment type="catalytic activity">
    <reaction evidence="5">
        <text>4-phospho-D-erythronate + NAD(+) = (R)-3-hydroxy-2-oxo-4-phosphooxybutanoate + NADH + H(+)</text>
        <dbReference type="Rhea" id="RHEA:18829"/>
        <dbReference type="ChEBI" id="CHEBI:15378"/>
        <dbReference type="ChEBI" id="CHEBI:57540"/>
        <dbReference type="ChEBI" id="CHEBI:57945"/>
        <dbReference type="ChEBI" id="CHEBI:58538"/>
        <dbReference type="ChEBI" id="CHEBI:58766"/>
        <dbReference type="EC" id="1.1.1.290"/>
    </reaction>
</comment>
<dbReference type="SUPFAM" id="SSF51735">
    <property type="entry name" value="NAD(P)-binding Rossmann-fold domains"/>
    <property type="match status" value="1"/>
</dbReference>
<evidence type="ECO:0000256" key="1">
    <source>
        <dbReference type="ARBA" id="ARBA00022490"/>
    </source>
</evidence>
<evidence type="ECO:0000256" key="3">
    <source>
        <dbReference type="ARBA" id="ARBA00023027"/>
    </source>
</evidence>
<sequence>MNILYESSIPHGGEYFSALGQARSFETGALSPADLANVEYLAVRSTTVVNAALLQEAKQLKMVATATAGTNHLDIPYLESANIAWRDAGGCNAIAVAEYVVSILLKASVEDKIQLDRITVGIVGAGHVGTTLSRLLEALNISYVLNDPPREEAGDSRNFVALEEIMACDVISLHIPFTREGAHPTAGLIGARQLAGLSAHQLFINACRGEVVDEQALAQRLQQKPAPTAVLDVFMNEPAIDTRLLDFLWFATGHIAGHSIEGKLRGTQLVYEAFCEAAAQPVALQMEDFLAAPMPFDFTPRDPSVEALSFAELAQLLLGIYDIAEDDRLFRQMMAESNQFTAFRKGYRVRREYNAYTLRLSGVVSEGILRQLTGLGFTLETL</sequence>
<proteinExistence type="inferred from homology"/>
<comment type="pathway">
    <text evidence="5">Cofactor biosynthesis; pyridoxine 5'-phosphate biosynthesis; pyridoxine 5'-phosphate from D-erythrose 4-phosphate: step 2/5.</text>
</comment>
<dbReference type="AlphaFoldDB" id="A0A7S9HDW0"/>
<dbReference type="GO" id="GO:0030267">
    <property type="term" value="F:glyoxylate reductase (NADPH) activity"/>
    <property type="evidence" value="ECO:0007669"/>
    <property type="project" value="TreeGrafter"/>
</dbReference>
<dbReference type="Gene3D" id="3.40.50.720">
    <property type="entry name" value="NAD(P)-binding Rossmann-like Domain"/>
    <property type="match status" value="2"/>
</dbReference>
<dbReference type="InterPro" id="IPR050223">
    <property type="entry name" value="D-isomer_2-hydroxyacid_DH"/>
</dbReference>
<dbReference type="CDD" id="cd12158">
    <property type="entry name" value="ErythrP_dh"/>
    <property type="match status" value="1"/>
</dbReference>
<dbReference type="GO" id="GO:0016618">
    <property type="term" value="F:hydroxypyruvate reductase [NAD(P)H] activity"/>
    <property type="evidence" value="ECO:0007669"/>
    <property type="project" value="TreeGrafter"/>
</dbReference>
<feature type="domain" description="D-isomer specific 2-hydroxyacid dehydrogenase catalytic" evidence="6">
    <location>
        <begin position="34"/>
        <end position="276"/>
    </location>
</feature>
<dbReference type="GO" id="GO:0005829">
    <property type="term" value="C:cytosol"/>
    <property type="evidence" value="ECO:0007669"/>
    <property type="project" value="TreeGrafter"/>
</dbReference>
<dbReference type="HAMAP" id="MF_01825">
    <property type="entry name" value="PdxB"/>
    <property type="match status" value="1"/>
</dbReference>
<feature type="active site" description="Proton donor" evidence="5">
    <location>
        <position position="254"/>
    </location>
</feature>
<comment type="subunit">
    <text evidence="5">Homodimer.</text>
</comment>
<dbReference type="Pfam" id="PF11890">
    <property type="entry name" value="DUF3410"/>
    <property type="match status" value="1"/>
</dbReference>
<comment type="subcellular location">
    <subcellularLocation>
        <location evidence="5">Cytoplasm</location>
    </subcellularLocation>
</comment>
<feature type="active site" evidence="5">
    <location>
        <position position="208"/>
    </location>
</feature>
<dbReference type="RefSeq" id="WP_195811756.1">
    <property type="nucleotide sequence ID" value="NZ_CP064795.1"/>
</dbReference>
<reference evidence="9 10" key="1">
    <citation type="submission" date="2020-11" db="EMBL/GenBank/DDBJ databases">
        <title>Complete genome sequence for Salinimonas sp. strain G2-b.</title>
        <authorList>
            <person name="Park S.-J."/>
        </authorList>
    </citation>
    <scope>NUCLEOTIDE SEQUENCE [LARGE SCALE GENOMIC DNA]</scope>
    <source>
        <strain evidence="9 10">G2-b</strain>
    </source>
</reference>
<dbReference type="InterPro" id="IPR006139">
    <property type="entry name" value="D-isomer_2_OHA_DH_cat_dom"/>
</dbReference>
<dbReference type="SUPFAM" id="SSF52283">
    <property type="entry name" value="Formate/glycerate dehydrogenase catalytic domain-like"/>
    <property type="match status" value="1"/>
</dbReference>
<name>A0A7S9HDW0_9ALTE</name>